<sequence length="149" mass="16874">MAEQKQDEQQNTEEYDYDRQLYRCPISWPITSEKPKMTKKVYSLIKKTVTKNKKGILKGIKDVTKAIRKGQKGVLILGADASPYDVVSHFPVMAEEAKIPYVWVPSRQDLGTATQCKRATSVVLLKPDPDLKSSYDKIVLAIEDLNSDE</sequence>
<dbReference type="VEuPathDB" id="TriTrypDB:TRSC58_07733"/>
<dbReference type="EMBL" id="AUPL01009064">
    <property type="protein sequence ID" value="ESL04770.1"/>
    <property type="molecule type" value="Genomic_DNA"/>
</dbReference>
<dbReference type="PRINTS" id="PR00881">
    <property type="entry name" value="L7ARS6FAMILY"/>
</dbReference>
<dbReference type="PROSITE" id="PS01082">
    <property type="entry name" value="RIBOSOMAL_L7AE"/>
    <property type="match status" value="1"/>
</dbReference>
<keyword evidence="2" id="KW-0687">Ribonucleoprotein</keyword>
<dbReference type="AlphaFoldDB" id="A0A061ISC7"/>
<reference evidence="4 5" key="1">
    <citation type="submission" date="2013-07" db="EMBL/GenBank/DDBJ databases">
        <authorList>
            <person name="Stoco P.H."/>
            <person name="Wagner G."/>
            <person name="Gerber A."/>
            <person name="Zaha A."/>
            <person name="Thompson C."/>
            <person name="Bartholomeu D.C."/>
            <person name="Luckemeyer D.D."/>
            <person name="Bahia D."/>
            <person name="Loreto E."/>
            <person name="Prestes E.B."/>
            <person name="Lima F.M."/>
            <person name="Rodrigues-Luiz G."/>
            <person name="Vallejo G.A."/>
            <person name="Filho J.F."/>
            <person name="Monteiro K.M."/>
            <person name="Tyler K.M."/>
            <person name="de Almeida L.G."/>
            <person name="Ortiz M.F."/>
            <person name="Siervo M.A."/>
            <person name="de Moraes M.H."/>
            <person name="Cunha O.L."/>
            <person name="Mendonca-Neto R."/>
            <person name="Silva R."/>
            <person name="Teixeira S.M."/>
            <person name="Murta S.M."/>
            <person name="Sincero T.C."/>
            <person name="Mendes T.A."/>
            <person name="Urmenyi T.P."/>
            <person name="Silva V.G."/>
            <person name="da Rocha W.D."/>
            <person name="Andersson B."/>
            <person name="Romanha A.J."/>
            <person name="Steindel M."/>
            <person name="de Vasconcelos A.T."/>
            <person name="Grisard E.C."/>
        </authorList>
    </citation>
    <scope>NUCLEOTIDE SEQUENCE [LARGE SCALE GENOMIC DNA]</scope>
    <source>
        <strain evidence="4 5">SC58</strain>
    </source>
</reference>
<evidence type="ECO:0000256" key="1">
    <source>
        <dbReference type="ARBA" id="ARBA00007337"/>
    </source>
</evidence>
<dbReference type="GO" id="GO:1990904">
    <property type="term" value="C:ribonucleoprotein complex"/>
    <property type="evidence" value="ECO:0007669"/>
    <property type="project" value="UniProtKB-KW"/>
</dbReference>
<organism evidence="4 5">
    <name type="scientific">Trypanosoma rangeli SC58</name>
    <dbReference type="NCBI Taxonomy" id="429131"/>
    <lineage>
        <taxon>Eukaryota</taxon>
        <taxon>Discoba</taxon>
        <taxon>Euglenozoa</taxon>
        <taxon>Kinetoplastea</taxon>
        <taxon>Metakinetoplastina</taxon>
        <taxon>Trypanosomatida</taxon>
        <taxon>Trypanosomatidae</taxon>
        <taxon>Trypanosoma</taxon>
        <taxon>Herpetosoma</taxon>
    </lineage>
</organism>
<dbReference type="InterPro" id="IPR004037">
    <property type="entry name" value="Ribosomal_eL8-like_CS"/>
</dbReference>
<comment type="similarity">
    <text evidence="1">Belongs to the eukaryotic ribosomal protein eL8 family.</text>
</comment>
<dbReference type="Pfam" id="PF01248">
    <property type="entry name" value="Ribosomal_L7Ae"/>
    <property type="match status" value="1"/>
</dbReference>
<keyword evidence="4" id="KW-0689">Ribosomal protein</keyword>
<accession>A0A061ISC7</accession>
<dbReference type="InterPro" id="IPR029064">
    <property type="entry name" value="Ribosomal_eL30-like_sf"/>
</dbReference>
<dbReference type="GO" id="GO:0042254">
    <property type="term" value="P:ribosome biogenesis"/>
    <property type="evidence" value="ECO:0007669"/>
    <property type="project" value="InterPro"/>
</dbReference>
<evidence type="ECO:0000259" key="3">
    <source>
        <dbReference type="Pfam" id="PF01248"/>
    </source>
</evidence>
<dbReference type="PANTHER" id="PTHR23105">
    <property type="entry name" value="RIBOSOMAL PROTEIN L7AE FAMILY MEMBER"/>
    <property type="match status" value="1"/>
</dbReference>
<protein>
    <submittedName>
        <fullName evidence="4">50S ribosomal protein</fullName>
    </submittedName>
</protein>
<evidence type="ECO:0000313" key="5">
    <source>
        <dbReference type="Proteomes" id="UP000031737"/>
    </source>
</evidence>
<dbReference type="InterPro" id="IPR050257">
    <property type="entry name" value="eL8/uL1-like"/>
</dbReference>
<dbReference type="GO" id="GO:0003723">
    <property type="term" value="F:RNA binding"/>
    <property type="evidence" value="ECO:0007669"/>
    <property type="project" value="InterPro"/>
</dbReference>
<dbReference type="InterPro" id="IPR018492">
    <property type="entry name" value="Ribosomal_eL8/Nhp2"/>
</dbReference>
<dbReference type="SUPFAM" id="SSF55315">
    <property type="entry name" value="L30e-like"/>
    <property type="match status" value="1"/>
</dbReference>
<dbReference type="OrthoDB" id="5364946at2759"/>
<dbReference type="InterPro" id="IPR004038">
    <property type="entry name" value="Ribosomal_eL8/eL30/eS12/Gad45"/>
</dbReference>
<dbReference type="GO" id="GO:0005840">
    <property type="term" value="C:ribosome"/>
    <property type="evidence" value="ECO:0007669"/>
    <property type="project" value="UniProtKB-KW"/>
</dbReference>
<dbReference type="Proteomes" id="UP000031737">
    <property type="component" value="Unassembled WGS sequence"/>
</dbReference>
<keyword evidence="5" id="KW-1185">Reference proteome</keyword>
<gene>
    <name evidence="4" type="ORF">TRSC58_07733</name>
</gene>
<comment type="caution">
    <text evidence="4">The sequence shown here is derived from an EMBL/GenBank/DDBJ whole genome shotgun (WGS) entry which is preliminary data.</text>
</comment>
<proteinExistence type="inferred from homology"/>
<evidence type="ECO:0000256" key="2">
    <source>
        <dbReference type="ARBA" id="ARBA00023274"/>
    </source>
</evidence>
<name>A0A061ISC7_TRYRA</name>
<dbReference type="FunFam" id="3.30.1330.30:FF:000048">
    <property type="entry name" value="Nucleolar protein family a member-like protein"/>
    <property type="match status" value="1"/>
</dbReference>
<dbReference type="Gene3D" id="3.30.1330.30">
    <property type="match status" value="1"/>
</dbReference>
<feature type="domain" description="Ribosomal protein eL8/eL30/eS12/Gadd45" evidence="3">
    <location>
        <begin position="40"/>
        <end position="128"/>
    </location>
</feature>
<evidence type="ECO:0000313" key="4">
    <source>
        <dbReference type="EMBL" id="ESL04770.1"/>
    </source>
</evidence>